<evidence type="ECO:0000313" key="1">
    <source>
        <dbReference type="EMBL" id="EEN42096.1"/>
    </source>
</evidence>
<dbReference type="AlphaFoldDB" id="C3ZZD6"/>
<dbReference type="InParanoid" id="C3ZZD6"/>
<accession>C3ZZD6</accession>
<gene>
    <name evidence="1" type="ORF">BRAFLDRAFT_132587</name>
</gene>
<protein>
    <submittedName>
        <fullName evidence="1">Uncharacterized protein</fullName>
    </submittedName>
</protein>
<sequence length="312" mass="34797">MTEMSQVATSQQSFLAQVEDLTSESSQTPKTSWESCLIIGDHHGLRHDVETATTQRAFHVPESSLPPPTLYKLAHTDGEKNDTARRMFGGDECLIKNVNETGSESELEWDNYFATYAEEEGDDLDANIKERSGRKNAAPTRTGYHPSIVNPMYLSLPPPEVIYENLLKTNRPSYVLQKCASVLDMRSETFGQQVVGVGSQSSAIGNNSSQKLSVQNDLETVQKGLARPSSDDIEKQKILRREELNIQNFDCCQDDEMSSKATARGQPEGVCFSLQDGAVQTNTGLKGRFVYRLSCYTVRTTKKIVRYFGWMG</sequence>
<reference evidence="1" key="1">
    <citation type="journal article" date="2008" name="Nature">
        <title>The amphioxus genome and the evolution of the chordate karyotype.</title>
        <authorList>
            <consortium name="US DOE Joint Genome Institute (JGI-PGF)"/>
            <person name="Putnam N.H."/>
            <person name="Butts T."/>
            <person name="Ferrier D.E.K."/>
            <person name="Furlong R.F."/>
            <person name="Hellsten U."/>
            <person name="Kawashima T."/>
            <person name="Robinson-Rechavi M."/>
            <person name="Shoguchi E."/>
            <person name="Terry A."/>
            <person name="Yu J.-K."/>
            <person name="Benito-Gutierrez E.L."/>
            <person name="Dubchak I."/>
            <person name="Garcia-Fernandez J."/>
            <person name="Gibson-Brown J.J."/>
            <person name="Grigoriev I.V."/>
            <person name="Horton A.C."/>
            <person name="de Jong P.J."/>
            <person name="Jurka J."/>
            <person name="Kapitonov V.V."/>
            <person name="Kohara Y."/>
            <person name="Kuroki Y."/>
            <person name="Lindquist E."/>
            <person name="Lucas S."/>
            <person name="Osoegawa K."/>
            <person name="Pennacchio L.A."/>
            <person name="Salamov A.A."/>
            <person name="Satou Y."/>
            <person name="Sauka-Spengler T."/>
            <person name="Schmutz J."/>
            <person name="Shin-I T."/>
            <person name="Toyoda A."/>
            <person name="Bronner-Fraser M."/>
            <person name="Fujiyama A."/>
            <person name="Holland L.Z."/>
            <person name="Holland P.W.H."/>
            <person name="Satoh N."/>
            <person name="Rokhsar D.S."/>
        </authorList>
    </citation>
    <scope>NUCLEOTIDE SEQUENCE [LARGE SCALE GENOMIC DNA]</scope>
    <source>
        <strain evidence="1">S238N-H82</strain>
        <tissue evidence="1">Testes</tissue>
    </source>
</reference>
<name>C3ZZD6_BRAFL</name>
<organism>
    <name type="scientific">Branchiostoma floridae</name>
    <name type="common">Florida lancelet</name>
    <name type="synonym">Amphioxus</name>
    <dbReference type="NCBI Taxonomy" id="7739"/>
    <lineage>
        <taxon>Eukaryota</taxon>
        <taxon>Metazoa</taxon>
        <taxon>Chordata</taxon>
        <taxon>Cephalochordata</taxon>
        <taxon>Leptocardii</taxon>
        <taxon>Amphioxiformes</taxon>
        <taxon>Branchiostomatidae</taxon>
        <taxon>Branchiostoma</taxon>
    </lineage>
</organism>
<dbReference type="EMBL" id="GG666748">
    <property type="protein sequence ID" value="EEN42096.1"/>
    <property type="molecule type" value="Genomic_DNA"/>
</dbReference>
<proteinExistence type="predicted"/>